<name>A0ACC1P5D1_9PEZI</name>
<dbReference type="EMBL" id="JAPDGR010000995">
    <property type="protein sequence ID" value="KAJ2986111.1"/>
    <property type="molecule type" value="Genomic_DNA"/>
</dbReference>
<organism evidence="1 2">
    <name type="scientific">Xylaria curta</name>
    <dbReference type="NCBI Taxonomy" id="42375"/>
    <lineage>
        <taxon>Eukaryota</taxon>
        <taxon>Fungi</taxon>
        <taxon>Dikarya</taxon>
        <taxon>Ascomycota</taxon>
        <taxon>Pezizomycotina</taxon>
        <taxon>Sordariomycetes</taxon>
        <taxon>Xylariomycetidae</taxon>
        <taxon>Xylariales</taxon>
        <taxon>Xylariaceae</taxon>
        <taxon>Xylaria</taxon>
    </lineage>
</organism>
<comment type="caution">
    <text evidence="1">The sequence shown here is derived from an EMBL/GenBank/DDBJ whole genome shotgun (WGS) entry which is preliminary data.</text>
</comment>
<evidence type="ECO:0000313" key="2">
    <source>
        <dbReference type="Proteomes" id="UP001143856"/>
    </source>
</evidence>
<dbReference type="Proteomes" id="UP001143856">
    <property type="component" value="Unassembled WGS sequence"/>
</dbReference>
<reference evidence="1" key="1">
    <citation type="submission" date="2022-10" db="EMBL/GenBank/DDBJ databases">
        <title>Genome Sequence of Xylaria curta.</title>
        <authorList>
            <person name="Buettner E."/>
        </authorList>
    </citation>
    <scope>NUCLEOTIDE SEQUENCE</scope>
    <source>
        <strain evidence="1">Babe10</strain>
    </source>
</reference>
<evidence type="ECO:0000313" key="1">
    <source>
        <dbReference type="EMBL" id="KAJ2986111.1"/>
    </source>
</evidence>
<protein>
    <submittedName>
        <fullName evidence="1">Uncharacterized protein</fullName>
    </submittedName>
</protein>
<gene>
    <name evidence="1" type="ORF">NUW58_g5185</name>
</gene>
<accession>A0ACC1P5D1</accession>
<keyword evidence="2" id="KW-1185">Reference proteome</keyword>
<proteinExistence type="predicted"/>
<sequence length="556" mass="62859">MADVANVLEQAFAAIRNADLQYPDEQLLECFLQDSVDSGAAARYMLQRCSPGRGDPDLIPLLSDWKQLIASITHELPPYRRPDRDVVANVKRRDGDKCCITGLKSSFIDPLVVAPILPMAKAVDQSLHEMLGIFIGPGMQQRILPNDASLNDHRNHWLVRKSAAIALSQGFFQFMFSKSSEIVVKPFPLTKIQYRVATVRIGGPPWPSILDKTPLLRRGFFTDHPASDIDTPAISLLQIVSQFAKPVRWTLVAREIAGKQPQSATNMLSSTLWRLLSEYAAMLFITVCCLVPAALRIRVYRCLGFIGAHLYGSSSSLKVQQLPFGIYLKTASAEEHKGLANEYGALQLVRRCSRIPVPRPLDFVSSTDMSYLLTSRVLGLPLGMCIDTLSENEVYTLVYDLRRYLGELRAIPKEVTPNYAISNSLGEPCYDYRIIAGLDYDEQRGDFIGPFMDEEEFNRILQVGALPGVSHCSGHKIVFTHADLNMRNVLVHNGRLSGIVDWENSGWFPEYWDYTKAHYITKLQKRWLKIIDEVFKQFGDFQNELATERQLWEYCF</sequence>